<proteinExistence type="predicted"/>
<evidence type="ECO:0000313" key="2">
    <source>
        <dbReference type="Proteomes" id="UP001597393"/>
    </source>
</evidence>
<dbReference type="RefSeq" id="WP_380869715.1">
    <property type="nucleotide sequence ID" value="NZ_JBHUMA010000006.1"/>
</dbReference>
<name>A0ABW5NKG5_9SPHI</name>
<dbReference type="EMBL" id="JBHUMA010000006">
    <property type="protein sequence ID" value="MFD2599589.1"/>
    <property type="molecule type" value="Genomic_DNA"/>
</dbReference>
<dbReference type="Proteomes" id="UP001597393">
    <property type="component" value="Unassembled WGS sequence"/>
</dbReference>
<keyword evidence="2" id="KW-1185">Reference proteome</keyword>
<reference evidence="2" key="1">
    <citation type="journal article" date="2019" name="Int. J. Syst. Evol. Microbiol.">
        <title>The Global Catalogue of Microorganisms (GCM) 10K type strain sequencing project: providing services to taxonomists for standard genome sequencing and annotation.</title>
        <authorList>
            <consortium name="The Broad Institute Genomics Platform"/>
            <consortium name="The Broad Institute Genome Sequencing Center for Infectious Disease"/>
            <person name="Wu L."/>
            <person name="Ma J."/>
        </authorList>
    </citation>
    <scope>NUCLEOTIDE SEQUENCE [LARGE SCALE GENOMIC DNA]</scope>
    <source>
        <strain evidence="2">KCTC 42248</strain>
    </source>
</reference>
<organism evidence="1 2">
    <name type="scientific">Sphingobacterium corticis</name>
    <dbReference type="NCBI Taxonomy" id="1812823"/>
    <lineage>
        <taxon>Bacteria</taxon>
        <taxon>Pseudomonadati</taxon>
        <taxon>Bacteroidota</taxon>
        <taxon>Sphingobacteriia</taxon>
        <taxon>Sphingobacteriales</taxon>
        <taxon>Sphingobacteriaceae</taxon>
        <taxon>Sphingobacterium</taxon>
    </lineage>
</organism>
<gene>
    <name evidence="1" type="ORF">ACFSQ3_11550</name>
</gene>
<evidence type="ECO:0000313" key="1">
    <source>
        <dbReference type="EMBL" id="MFD2599589.1"/>
    </source>
</evidence>
<comment type="caution">
    <text evidence="1">The sequence shown here is derived from an EMBL/GenBank/DDBJ whole genome shotgun (WGS) entry which is preliminary data.</text>
</comment>
<accession>A0ABW5NKG5</accession>
<sequence length="162" mass="19156">MKKVFYEVPDLLPEMIERFNALAMFDALEEGDIVSVMPIKKEEIAVDFVKKTNAVLSDYFNVHDEDCYEADSYKSTEENPIFFWKDYLNCFYNLKLVDDEPADIALAGTKFGVFEVTEVLFIDEVNKRLKQRRLDGIRLEYKVKATPMDRHNHWNRSYDKDF</sequence>
<protein>
    <submittedName>
        <fullName evidence="1">Uncharacterized protein</fullName>
    </submittedName>
</protein>